<evidence type="ECO:0000313" key="2">
    <source>
        <dbReference type="Proteomes" id="UP001432027"/>
    </source>
</evidence>
<dbReference type="EMBL" id="BTSX01000006">
    <property type="protein sequence ID" value="GMT07752.1"/>
    <property type="molecule type" value="Genomic_DNA"/>
</dbReference>
<keyword evidence="2" id="KW-1185">Reference proteome</keyword>
<reference evidence="1" key="1">
    <citation type="submission" date="2023-10" db="EMBL/GenBank/DDBJ databases">
        <title>Genome assembly of Pristionchus species.</title>
        <authorList>
            <person name="Yoshida K."/>
            <person name="Sommer R.J."/>
        </authorList>
    </citation>
    <scope>NUCLEOTIDE SEQUENCE</scope>
    <source>
        <strain evidence="1">RS0144</strain>
    </source>
</reference>
<gene>
    <name evidence="1" type="ORF">PENTCL1PPCAC_29926</name>
</gene>
<proteinExistence type="predicted"/>
<sequence>MLIRGTGYERRRIGKLQCDPACLFSWMRYLLKHNFMVVAICSPAYLTPMQVLYPDLLKMLAQYGLIDFPLELLDRRNTYRILETAHRVGGLLLTTNEFKEHHDDPEILELVNSIIVAPEYAKAKLKDSEWFYKTRDGNHWMSYYCPKFVEHQLQRPPTLRGRLFLSPGDPCYDITARYRKSFTELRRDKLIAILDYAIMERMKTPCAYIKPQSSKSWKLRVLLMKELEMQLSVKRWRELLNDVKLRRMRERAEMEAKNEWARRLKNRADSIEKRNMYRETEMERLRQQYRRRAARQMAEREQEVFDLVEGVRKKILRKLKKEMEKLPKKPVFDVDAIYKAELEIWQNYDRPRRLTSPPSSSNDPLPSVIFHFPQIHKDPVEFVELFFKWYTLKLKRQFKETNVPVEELIQYRLTEEFPPDREMLPWDKKECIEQGEYRHGRRLRRGGHNWTRKQIEEGIFDDLRVGPFMSRKKYVAF</sequence>
<dbReference type="Proteomes" id="UP001432027">
    <property type="component" value="Unassembled WGS sequence"/>
</dbReference>
<comment type="caution">
    <text evidence="1">The sequence shown here is derived from an EMBL/GenBank/DDBJ whole genome shotgun (WGS) entry which is preliminary data.</text>
</comment>
<dbReference type="AlphaFoldDB" id="A0AAV5UN81"/>
<name>A0AAV5UN81_9BILA</name>
<protein>
    <submittedName>
        <fullName evidence="1">Uncharacterized protein</fullName>
    </submittedName>
</protein>
<organism evidence="1 2">
    <name type="scientific">Pristionchus entomophagus</name>
    <dbReference type="NCBI Taxonomy" id="358040"/>
    <lineage>
        <taxon>Eukaryota</taxon>
        <taxon>Metazoa</taxon>
        <taxon>Ecdysozoa</taxon>
        <taxon>Nematoda</taxon>
        <taxon>Chromadorea</taxon>
        <taxon>Rhabditida</taxon>
        <taxon>Rhabditina</taxon>
        <taxon>Diplogasteromorpha</taxon>
        <taxon>Diplogasteroidea</taxon>
        <taxon>Neodiplogasteridae</taxon>
        <taxon>Pristionchus</taxon>
    </lineage>
</organism>
<accession>A0AAV5UN81</accession>
<evidence type="ECO:0000313" key="1">
    <source>
        <dbReference type="EMBL" id="GMT07752.1"/>
    </source>
</evidence>